<keyword evidence="2" id="KW-1185">Reference proteome</keyword>
<sequence length="348" mass="39371">MILILFAYAVALKMTVSLAPRSIKRMYLLIGEIFLLSIVVYVEFYLADRGLNRELRVVLMALRYSATPIIIAQVLYTMNKELHRYIFIPAALHGVINFISIFTGIVFRIDSDNVFRRGPLGLLPYIMAGAYCVFLIYILYTRSNKKLIELSPIGFLCFAFALGLFLPFVFGSAYSQIFCATIAIALFTYYVFSVLQVTRKDLMTGMLNRSAYYADIYNNPEDISALVSLDMNGLKTINDTDGHAAGDDALITLAICFMRALKRRQAGYRVGGDEFIIVCRKCTRDEVLQLIERIRANVAETPYSCAVGFSYISEGTKDIDALLRESDAMMYAEKAQYYESTGKDRRKN</sequence>
<dbReference type="EMBL" id="CP068393">
    <property type="protein sequence ID" value="QUC65915.1"/>
    <property type="molecule type" value="Genomic_DNA"/>
</dbReference>
<gene>
    <name evidence="1" type="ORF">JYE49_08475</name>
</gene>
<organism evidence="1 2">
    <name type="scientific">Aristaeella hokkaidonensis</name>
    <dbReference type="NCBI Taxonomy" id="3046382"/>
    <lineage>
        <taxon>Bacteria</taxon>
        <taxon>Bacillati</taxon>
        <taxon>Bacillota</taxon>
        <taxon>Clostridia</taxon>
        <taxon>Eubacteriales</taxon>
        <taxon>Aristaeellaceae</taxon>
        <taxon>Aristaeella</taxon>
    </lineage>
</organism>
<accession>A0AC61MUH8</accession>
<evidence type="ECO:0000313" key="2">
    <source>
        <dbReference type="Proteomes" id="UP000682782"/>
    </source>
</evidence>
<dbReference type="Proteomes" id="UP000682782">
    <property type="component" value="Chromosome"/>
</dbReference>
<reference evidence="1" key="1">
    <citation type="submission" date="2021-01" db="EMBL/GenBank/DDBJ databases">
        <title>Complete genome sequence of Clostridiales bacterium R-7.</title>
        <authorList>
            <person name="Mahoney-Kurpe S.C."/>
            <person name="Palevich N."/>
            <person name="Koike S."/>
            <person name="Moon C.D."/>
            <person name="Attwood G.T."/>
        </authorList>
    </citation>
    <scope>NUCLEOTIDE SEQUENCE</scope>
    <source>
        <strain evidence="1">R-7</strain>
    </source>
</reference>
<protein>
    <submittedName>
        <fullName evidence="1">GGDEF domain-containing protein</fullName>
    </submittedName>
</protein>
<evidence type="ECO:0000313" key="1">
    <source>
        <dbReference type="EMBL" id="QUC65915.1"/>
    </source>
</evidence>
<name>A0AC61MUH8_9FIRM</name>
<proteinExistence type="predicted"/>